<organism evidence="1 2">
    <name type="scientific">Amycolatopsis albidoflavus</name>
    <dbReference type="NCBI Taxonomy" id="102226"/>
    <lineage>
        <taxon>Bacteria</taxon>
        <taxon>Bacillati</taxon>
        <taxon>Actinomycetota</taxon>
        <taxon>Actinomycetes</taxon>
        <taxon>Pseudonocardiales</taxon>
        <taxon>Pseudonocardiaceae</taxon>
        <taxon>Amycolatopsis</taxon>
    </lineage>
</organism>
<evidence type="ECO:0000313" key="1">
    <source>
        <dbReference type="EMBL" id="MFD2484314.1"/>
    </source>
</evidence>
<dbReference type="RefSeq" id="WP_344274748.1">
    <property type="nucleotide sequence ID" value="NZ_BAAAHV010000012.1"/>
</dbReference>
<dbReference type="EMBL" id="JBHUKQ010000015">
    <property type="protein sequence ID" value="MFD2484314.1"/>
    <property type="molecule type" value="Genomic_DNA"/>
</dbReference>
<protein>
    <submittedName>
        <fullName evidence="1">Uncharacterized protein</fullName>
    </submittedName>
</protein>
<dbReference type="Proteomes" id="UP001597542">
    <property type="component" value="Unassembled WGS sequence"/>
</dbReference>
<reference evidence="2" key="1">
    <citation type="journal article" date="2019" name="Int. J. Syst. Evol. Microbiol.">
        <title>The Global Catalogue of Microorganisms (GCM) 10K type strain sequencing project: providing services to taxonomists for standard genome sequencing and annotation.</title>
        <authorList>
            <consortium name="The Broad Institute Genomics Platform"/>
            <consortium name="The Broad Institute Genome Sequencing Center for Infectious Disease"/>
            <person name="Wu L."/>
            <person name="Ma J."/>
        </authorList>
    </citation>
    <scope>NUCLEOTIDE SEQUENCE [LARGE SCALE GENOMIC DNA]</scope>
    <source>
        <strain evidence="2">CGMCC 4.7638</strain>
    </source>
</reference>
<accession>A0ABW5I530</accession>
<proteinExistence type="predicted"/>
<name>A0ABW5I530_9PSEU</name>
<keyword evidence="2" id="KW-1185">Reference proteome</keyword>
<comment type="caution">
    <text evidence="1">The sequence shown here is derived from an EMBL/GenBank/DDBJ whole genome shotgun (WGS) entry which is preliminary data.</text>
</comment>
<sequence>MSGRAQKAIERVDPQLWPGSVALALERYRQFLNQPGRWLYVPGPELTWVDPVDARDELERALILLPRGARAELRRLVAPLDGEFERRTLPDPRAGSISPWQAAAWWRRRLQE</sequence>
<evidence type="ECO:0000313" key="2">
    <source>
        <dbReference type="Proteomes" id="UP001597542"/>
    </source>
</evidence>
<gene>
    <name evidence="1" type="ORF">ACFSUT_28840</name>
</gene>